<dbReference type="InterPro" id="IPR009057">
    <property type="entry name" value="Homeodomain-like_sf"/>
</dbReference>
<dbReference type="PANTHER" id="PTHR46564">
    <property type="entry name" value="TRANSPOSASE"/>
    <property type="match status" value="1"/>
</dbReference>
<reference evidence="4" key="1">
    <citation type="submission" date="2020-06" db="EMBL/GenBank/DDBJ databases">
        <title>A novel thermopfilic bacterium from Erzurum, Turkey.</title>
        <authorList>
            <person name="Adiguzel A."/>
            <person name="Ay H."/>
            <person name="Baltaci M.O."/>
        </authorList>
    </citation>
    <scope>NUCLEOTIDE SEQUENCE</scope>
    <source>
        <strain evidence="4">P2</strain>
    </source>
</reference>
<evidence type="ECO:0000259" key="3">
    <source>
        <dbReference type="Pfam" id="PF13592"/>
    </source>
</evidence>
<dbReference type="InterPro" id="IPR047655">
    <property type="entry name" value="Transpos_IS630-like"/>
</dbReference>
<organism evidence="4 5">
    <name type="scientific">Calidifontibacillus erzurumensis</name>
    <dbReference type="NCBI Taxonomy" id="2741433"/>
    <lineage>
        <taxon>Bacteria</taxon>
        <taxon>Bacillati</taxon>
        <taxon>Bacillota</taxon>
        <taxon>Bacilli</taxon>
        <taxon>Bacillales</taxon>
        <taxon>Bacillaceae</taxon>
        <taxon>Calidifontibacillus/Schinkia group</taxon>
        <taxon>Calidifontibacillus</taxon>
    </lineage>
</organism>
<proteinExistence type="predicted"/>
<dbReference type="InterPro" id="IPR025959">
    <property type="entry name" value="Winged_HTH_dom"/>
</dbReference>
<dbReference type="Pfam" id="PF13592">
    <property type="entry name" value="HTH_33"/>
    <property type="match status" value="1"/>
</dbReference>
<protein>
    <submittedName>
        <fullName evidence="4">IS630-like element ISBs2 family transposase</fullName>
    </submittedName>
</protein>
<evidence type="ECO:0000259" key="2">
    <source>
        <dbReference type="Pfam" id="PF13358"/>
    </source>
</evidence>
<dbReference type="SUPFAM" id="SSF53098">
    <property type="entry name" value="Ribonuclease H-like"/>
    <property type="match status" value="1"/>
</dbReference>
<dbReference type="GO" id="GO:0003676">
    <property type="term" value="F:nucleic acid binding"/>
    <property type="evidence" value="ECO:0007669"/>
    <property type="project" value="InterPro"/>
</dbReference>
<dbReference type="EMBL" id="JABTTE010000011">
    <property type="protein sequence ID" value="NSL51932.1"/>
    <property type="molecule type" value="Genomic_DNA"/>
</dbReference>
<sequence>MMPNHKDEIEKLSTAMKEAKSKRAYERYQAIYLHLQGYTKGEIATIIGRSKKTIYNYIHAYAQRGLDGLEMKYSPSAPRRLTPEQEKELALIIEHQLPVDVGFEAKYNWTLAIIAELIQQKWGPTYTLRGTSDILHRLGLSYTKPTYTLANADEEKQKEFVEITFPEVKKKLVDGNIAHVLFQDESMIRDYQAIQKTWFVKGKQRIIPTFGKHQGLKLIGTLNYETGEVFCIEEERYDAETFLRFLQLVLERYPTGKIVMILDNARIHHAKLIQPFLKEHEDRLELVFLPPYSPQLNLIEGLWKWLKSDVIYNVFYSSVQEIRKNVQAFIQRINQKPEQTIDRLCVQL</sequence>
<feature type="domain" description="Winged helix-turn helix" evidence="3">
    <location>
        <begin position="107"/>
        <end position="163"/>
    </location>
</feature>
<dbReference type="InterPro" id="IPR010332">
    <property type="entry name" value="ATPase_terminase-su_N"/>
</dbReference>
<feature type="domain" description="Tc1-like transposase DDE" evidence="2">
    <location>
        <begin position="180"/>
        <end position="322"/>
    </location>
</feature>
<dbReference type="SUPFAM" id="SSF46689">
    <property type="entry name" value="Homeodomain-like"/>
    <property type="match status" value="1"/>
</dbReference>
<feature type="domain" description="Terminase ATPase subunit N-terminal" evidence="1">
    <location>
        <begin position="25"/>
        <end position="82"/>
    </location>
</feature>
<dbReference type="RefSeq" id="WP_173731140.1">
    <property type="nucleotide sequence ID" value="NZ_JABTTE010000011.1"/>
</dbReference>
<dbReference type="InterPro" id="IPR038717">
    <property type="entry name" value="Tc1-like_DDE_dom"/>
</dbReference>
<dbReference type="AlphaFoldDB" id="A0A8J8GE05"/>
<dbReference type="PANTHER" id="PTHR46564:SF1">
    <property type="entry name" value="TRANSPOSASE"/>
    <property type="match status" value="1"/>
</dbReference>
<dbReference type="InterPro" id="IPR012337">
    <property type="entry name" value="RNaseH-like_sf"/>
</dbReference>
<keyword evidence="5" id="KW-1185">Reference proteome</keyword>
<comment type="caution">
    <text evidence="4">The sequence shown here is derived from an EMBL/GenBank/DDBJ whole genome shotgun (WGS) entry which is preliminary data.</text>
</comment>
<dbReference type="Proteomes" id="UP000625804">
    <property type="component" value="Unassembled WGS sequence"/>
</dbReference>
<dbReference type="NCBIfam" id="NF033545">
    <property type="entry name" value="transpos_IS630"/>
    <property type="match status" value="1"/>
</dbReference>
<dbReference type="Pfam" id="PF06056">
    <property type="entry name" value="Terminase_5"/>
    <property type="match status" value="1"/>
</dbReference>
<dbReference type="Gene3D" id="3.30.420.10">
    <property type="entry name" value="Ribonuclease H-like superfamily/Ribonuclease H"/>
    <property type="match status" value="1"/>
</dbReference>
<dbReference type="Pfam" id="PF13358">
    <property type="entry name" value="DDE_3"/>
    <property type="match status" value="1"/>
</dbReference>
<evidence type="ECO:0000313" key="5">
    <source>
        <dbReference type="Proteomes" id="UP000625804"/>
    </source>
</evidence>
<evidence type="ECO:0000259" key="1">
    <source>
        <dbReference type="Pfam" id="PF06056"/>
    </source>
</evidence>
<accession>A0A8J8GE05</accession>
<evidence type="ECO:0000313" key="4">
    <source>
        <dbReference type="EMBL" id="NSL51932.1"/>
    </source>
</evidence>
<dbReference type="InterPro" id="IPR036397">
    <property type="entry name" value="RNaseH_sf"/>
</dbReference>
<gene>
    <name evidence="4" type="ORF">HR057_09235</name>
</gene>
<name>A0A8J8GE05_9BACI</name>